<organism evidence="3 4">
    <name type="scientific">Cordyceps militaris</name>
    <name type="common">Caterpillar fungus</name>
    <name type="synonym">Clavaria militaris</name>
    <dbReference type="NCBI Taxonomy" id="73501"/>
    <lineage>
        <taxon>Eukaryota</taxon>
        <taxon>Fungi</taxon>
        <taxon>Dikarya</taxon>
        <taxon>Ascomycota</taxon>
        <taxon>Pezizomycotina</taxon>
        <taxon>Sordariomycetes</taxon>
        <taxon>Hypocreomycetidae</taxon>
        <taxon>Hypocreales</taxon>
        <taxon>Cordycipitaceae</taxon>
        <taxon>Cordyceps</taxon>
    </lineage>
</organism>
<evidence type="ECO:0000313" key="3">
    <source>
        <dbReference type="EMBL" id="ATY61306.1"/>
    </source>
</evidence>
<dbReference type="SMART" id="SM00829">
    <property type="entry name" value="PKS_ER"/>
    <property type="match status" value="1"/>
</dbReference>
<feature type="domain" description="Enoyl reductase (ER)" evidence="2">
    <location>
        <begin position="206"/>
        <end position="561"/>
    </location>
</feature>
<dbReference type="OrthoDB" id="3509362at2759"/>
<keyword evidence="1" id="KW-0560">Oxidoreductase</keyword>
<dbReference type="GO" id="GO:0016491">
    <property type="term" value="F:oxidoreductase activity"/>
    <property type="evidence" value="ECO:0007669"/>
    <property type="project" value="UniProtKB-KW"/>
</dbReference>
<dbReference type="SUPFAM" id="SSF51735">
    <property type="entry name" value="NAD(P)-binding Rossmann-fold domains"/>
    <property type="match status" value="1"/>
</dbReference>
<dbReference type="InterPro" id="IPR011032">
    <property type="entry name" value="GroES-like_sf"/>
</dbReference>
<dbReference type="PANTHER" id="PTHR11695">
    <property type="entry name" value="ALCOHOL DEHYDROGENASE RELATED"/>
    <property type="match status" value="1"/>
</dbReference>
<proteinExistence type="predicted"/>
<protein>
    <submittedName>
        <fullName evidence="3">Zinc alcohol dehydrogenase</fullName>
    </submittedName>
</protein>
<dbReference type="InterPro" id="IPR036291">
    <property type="entry name" value="NAD(P)-bd_dom_sf"/>
</dbReference>
<reference evidence="3 4" key="1">
    <citation type="journal article" date="2017" name="BMC Genomics">
        <title>Chromosome level assembly and secondary metabolite potential of the parasitic fungus Cordyceps militaris.</title>
        <authorList>
            <person name="Kramer G.J."/>
            <person name="Nodwell J.R."/>
        </authorList>
    </citation>
    <scope>NUCLEOTIDE SEQUENCE [LARGE SCALE GENOMIC DNA]</scope>
    <source>
        <strain evidence="3 4">ATCC 34164</strain>
    </source>
</reference>
<dbReference type="Pfam" id="PF13602">
    <property type="entry name" value="ADH_zinc_N_2"/>
    <property type="match status" value="1"/>
</dbReference>
<dbReference type="Proteomes" id="UP000323067">
    <property type="component" value="Chromosome vi"/>
</dbReference>
<dbReference type="GO" id="GO:0005739">
    <property type="term" value="C:mitochondrion"/>
    <property type="evidence" value="ECO:0007669"/>
    <property type="project" value="TreeGrafter"/>
</dbReference>
<evidence type="ECO:0000256" key="1">
    <source>
        <dbReference type="ARBA" id="ARBA00023002"/>
    </source>
</evidence>
<evidence type="ECO:0000259" key="2">
    <source>
        <dbReference type="SMART" id="SM00829"/>
    </source>
</evidence>
<dbReference type="InterPro" id="IPR002364">
    <property type="entry name" value="Quin_OxRdtase/zeta-crystal_CS"/>
</dbReference>
<gene>
    <name evidence="3" type="ORF">A9K55_006091</name>
</gene>
<accession>A0A2H4SDY0</accession>
<dbReference type="GO" id="GO:0008270">
    <property type="term" value="F:zinc ion binding"/>
    <property type="evidence" value="ECO:0007669"/>
    <property type="project" value="InterPro"/>
</dbReference>
<dbReference type="InterPro" id="IPR050700">
    <property type="entry name" value="YIM1/Zinc_Alcohol_DH_Fams"/>
</dbReference>
<name>A0A2H4SDY0_CORMI</name>
<dbReference type="VEuPathDB" id="FungiDB:A9K55_006091"/>
<dbReference type="CDD" id="cd08267">
    <property type="entry name" value="MDR1"/>
    <property type="match status" value="1"/>
</dbReference>
<sequence>MDHGDRGNSQVRRGARQSMFAWCLGLLPCGEFCGNMAASSCGFERAASGNATLVDGQGTNGGKKGATVVVMNHGPGACVTLARKQPGRARLSSRCKRGSLELNGSRKPFDAQMRSSMAATPQSSLDCPSQVRFVSSSDLWYEENVAAEATTRRSGKRPDVSPVSASPCVTTVMTAIHGDNMTETTTTMRAWVFTERGDPSNVLQFTTLEKPTLPPRLPLPRDAPAPEEWVLIKTAFVGLNVGAIFQMTLIPQMLRTKTCVPEMDLSGVVEDVWHPEPPAAGSGTCTSTSSTTPKPFRFSKGDKVVAMLSASHALATGTGALAEYVAVPAKYVARKPDSVSFGDAAGCLLAGMTAWQQVHESGAKEGDRVLVNAASGGIGTMVVQMVRNIVGDAGYVAGICSGKNVELVKSLGADEVIDYTKHDRLPAHLTEIFGNRPFNAIIDTLGHQSLYLGSPAYLVPGGVYSSAGIKPPSFAVPHFLRAVVQMKLNEWWPVSRWLGGVGRLWRGVSMMEPTLEDRQRIVGLLGRGEIRVVRDSVWPFENAQAAYAHLAGLHARGKVLVKVNAELGDDEA</sequence>
<dbReference type="PROSITE" id="PS01162">
    <property type="entry name" value="QOR_ZETA_CRYSTAL"/>
    <property type="match status" value="1"/>
</dbReference>
<dbReference type="Gene3D" id="3.90.180.10">
    <property type="entry name" value="Medium-chain alcohol dehydrogenases, catalytic domain"/>
    <property type="match status" value="1"/>
</dbReference>
<dbReference type="AlphaFoldDB" id="A0A2H4SDY0"/>
<dbReference type="InterPro" id="IPR020843">
    <property type="entry name" value="ER"/>
</dbReference>
<evidence type="ECO:0000313" key="4">
    <source>
        <dbReference type="Proteomes" id="UP000323067"/>
    </source>
</evidence>
<dbReference type="VEuPathDB" id="FungiDB:CCM_02861"/>
<dbReference type="PANTHER" id="PTHR11695:SF294">
    <property type="entry name" value="RETICULON-4-INTERACTING PROTEIN 1, MITOCHONDRIAL"/>
    <property type="match status" value="1"/>
</dbReference>
<dbReference type="SUPFAM" id="SSF50129">
    <property type="entry name" value="GroES-like"/>
    <property type="match status" value="1"/>
</dbReference>
<dbReference type="EMBL" id="CP023323">
    <property type="protein sequence ID" value="ATY61306.1"/>
    <property type="molecule type" value="Genomic_DNA"/>
</dbReference>
<dbReference type="Gene3D" id="3.40.50.720">
    <property type="entry name" value="NAD(P)-binding Rossmann-like Domain"/>
    <property type="match status" value="1"/>
</dbReference>